<comment type="caution">
    <text evidence="1">The sequence shown here is derived from an EMBL/GenBank/DDBJ whole genome shotgun (WGS) entry which is preliminary data.</text>
</comment>
<gene>
    <name evidence="1" type="ORF">FHS42_007340</name>
</gene>
<proteinExistence type="predicted"/>
<organism evidence="1 2">
    <name type="scientific">Streptomyces zagrosensis</name>
    <dbReference type="NCBI Taxonomy" id="1042984"/>
    <lineage>
        <taxon>Bacteria</taxon>
        <taxon>Bacillati</taxon>
        <taxon>Actinomycetota</taxon>
        <taxon>Actinomycetes</taxon>
        <taxon>Kitasatosporales</taxon>
        <taxon>Streptomycetaceae</taxon>
        <taxon>Streptomyces</taxon>
    </lineage>
</organism>
<evidence type="ECO:0000313" key="2">
    <source>
        <dbReference type="Proteomes" id="UP000588098"/>
    </source>
</evidence>
<reference evidence="1 2" key="1">
    <citation type="submission" date="2020-08" db="EMBL/GenBank/DDBJ databases">
        <title>Genomic Encyclopedia of Type Strains, Phase III (KMG-III): the genomes of soil and plant-associated and newly described type strains.</title>
        <authorList>
            <person name="Whitman W."/>
        </authorList>
    </citation>
    <scope>NUCLEOTIDE SEQUENCE [LARGE SCALE GENOMIC DNA]</scope>
    <source>
        <strain evidence="1 2">CECT 8305</strain>
    </source>
</reference>
<name>A0A7W9QJ72_9ACTN</name>
<dbReference type="EMBL" id="JACHJL010000037">
    <property type="protein sequence ID" value="MBB5940242.1"/>
    <property type="molecule type" value="Genomic_DNA"/>
</dbReference>
<dbReference type="RefSeq" id="WP_184580231.1">
    <property type="nucleotide sequence ID" value="NZ_JACHJL010000037.1"/>
</dbReference>
<dbReference type="Proteomes" id="UP000588098">
    <property type="component" value="Unassembled WGS sequence"/>
</dbReference>
<keyword evidence="2" id="KW-1185">Reference proteome</keyword>
<accession>A0A7W9QJ72</accession>
<protein>
    <submittedName>
        <fullName evidence="1">Uncharacterized protein</fullName>
    </submittedName>
</protein>
<sequence>MTLALPVTCGAALVLARGRSLAMALRRSAALPLAGLPASAVWWLVTARTRGGSLLISAPLTRPLLAPADLGDAS</sequence>
<evidence type="ECO:0000313" key="1">
    <source>
        <dbReference type="EMBL" id="MBB5940242.1"/>
    </source>
</evidence>
<dbReference type="AlphaFoldDB" id="A0A7W9QJ72"/>